<proteinExistence type="predicted"/>
<protein>
    <submittedName>
        <fullName evidence="1">Uncharacterized protein</fullName>
    </submittedName>
</protein>
<evidence type="ECO:0000313" key="1">
    <source>
        <dbReference type="EMBL" id="MCI51511.1"/>
    </source>
</evidence>
<dbReference type="EMBL" id="LXQA010433002">
    <property type="protein sequence ID" value="MCI51511.1"/>
    <property type="molecule type" value="Genomic_DNA"/>
</dbReference>
<dbReference type="Proteomes" id="UP000265520">
    <property type="component" value="Unassembled WGS sequence"/>
</dbReference>
<name>A0A392SRL8_9FABA</name>
<evidence type="ECO:0000313" key="2">
    <source>
        <dbReference type="Proteomes" id="UP000265520"/>
    </source>
</evidence>
<comment type="caution">
    <text evidence="1">The sequence shown here is derived from an EMBL/GenBank/DDBJ whole genome shotgun (WGS) entry which is preliminary data.</text>
</comment>
<feature type="non-terminal residue" evidence="1">
    <location>
        <position position="46"/>
    </location>
</feature>
<accession>A0A392SRL8</accession>
<reference evidence="1 2" key="1">
    <citation type="journal article" date="2018" name="Front. Plant Sci.">
        <title>Red Clover (Trifolium pratense) and Zigzag Clover (T. medium) - A Picture of Genomic Similarities and Differences.</title>
        <authorList>
            <person name="Dluhosova J."/>
            <person name="Istvanek J."/>
            <person name="Nedelnik J."/>
            <person name="Repkova J."/>
        </authorList>
    </citation>
    <scope>NUCLEOTIDE SEQUENCE [LARGE SCALE GENOMIC DNA]</scope>
    <source>
        <strain evidence="2">cv. 10/8</strain>
        <tissue evidence="1">Leaf</tissue>
    </source>
</reference>
<organism evidence="1 2">
    <name type="scientific">Trifolium medium</name>
    <dbReference type="NCBI Taxonomy" id="97028"/>
    <lineage>
        <taxon>Eukaryota</taxon>
        <taxon>Viridiplantae</taxon>
        <taxon>Streptophyta</taxon>
        <taxon>Embryophyta</taxon>
        <taxon>Tracheophyta</taxon>
        <taxon>Spermatophyta</taxon>
        <taxon>Magnoliopsida</taxon>
        <taxon>eudicotyledons</taxon>
        <taxon>Gunneridae</taxon>
        <taxon>Pentapetalae</taxon>
        <taxon>rosids</taxon>
        <taxon>fabids</taxon>
        <taxon>Fabales</taxon>
        <taxon>Fabaceae</taxon>
        <taxon>Papilionoideae</taxon>
        <taxon>50 kb inversion clade</taxon>
        <taxon>NPAAA clade</taxon>
        <taxon>Hologalegina</taxon>
        <taxon>IRL clade</taxon>
        <taxon>Trifolieae</taxon>
        <taxon>Trifolium</taxon>
    </lineage>
</organism>
<sequence length="46" mass="5063">MSRRRRVPPGGASPRRISRVSILAAWGVMRCTLVSPRAQTPFISSP</sequence>
<dbReference type="AlphaFoldDB" id="A0A392SRL8"/>
<keyword evidence="2" id="KW-1185">Reference proteome</keyword>